<name>A0ACC2PK77_9HYME</name>
<accession>A0ACC2PK77</accession>
<keyword evidence="2" id="KW-1185">Reference proteome</keyword>
<organism evidence="1 2">
    <name type="scientific">Eretmocerus hayati</name>
    <dbReference type="NCBI Taxonomy" id="131215"/>
    <lineage>
        <taxon>Eukaryota</taxon>
        <taxon>Metazoa</taxon>
        <taxon>Ecdysozoa</taxon>
        <taxon>Arthropoda</taxon>
        <taxon>Hexapoda</taxon>
        <taxon>Insecta</taxon>
        <taxon>Pterygota</taxon>
        <taxon>Neoptera</taxon>
        <taxon>Endopterygota</taxon>
        <taxon>Hymenoptera</taxon>
        <taxon>Apocrita</taxon>
        <taxon>Proctotrupomorpha</taxon>
        <taxon>Chalcidoidea</taxon>
        <taxon>Aphelinidae</taxon>
        <taxon>Aphelininae</taxon>
        <taxon>Eretmocerus</taxon>
    </lineage>
</organism>
<gene>
    <name evidence="1" type="ORF">QAD02_019491</name>
</gene>
<reference evidence="1" key="1">
    <citation type="submission" date="2023-04" db="EMBL/GenBank/DDBJ databases">
        <title>A chromosome-level genome assembly of the parasitoid wasp Eretmocerus hayati.</title>
        <authorList>
            <person name="Zhong Y."/>
            <person name="Liu S."/>
            <person name="Liu Y."/>
        </authorList>
    </citation>
    <scope>NUCLEOTIDE SEQUENCE</scope>
    <source>
        <strain evidence="1">ZJU_SS_LIU_2023</strain>
    </source>
</reference>
<dbReference type="Proteomes" id="UP001239111">
    <property type="component" value="Chromosome 1"/>
</dbReference>
<evidence type="ECO:0000313" key="1">
    <source>
        <dbReference type="EMBL" id="KAJ8683699.1"/>
    </source>
</evidence>
<protein>
    <submittedName>
        <fullName evidence="1">Uncharacterized protein</fullName>
    </submittedName>
</protein>
<proteinExistence type="predicted"/>
<comment type="caution">
    <text evidence="1">The sequence shown here is derived from an EMBL/GenBank/DDBJ whole genome shotgun (WGS) entry which is preliminary data.</text>
</comment>
<dbReference type="EMBL" id="CM056741">
    <property type="protein sequence ID" value="KAJ8683699.1"/>
    <property type="molecule type" value="Genomic_DNA"/>
</dbReference>
<evidence type="ECO:0000313" key="2">
    <source>
        <dbReference type="Proteomes" id="UP001239111"/>
    </source>
</evidence>
<sequence length="517" mass="59954">MALLTTDWTVDGLILISLSMSVIYFYMTRNYGYWKKLGVKELSPTFFFGNVAPCIMAKQTPEQFIREVHQKNKSERMVGFYVFDQPYLLLRDPELIKDVFIKDFHNFSNKILTGNKRDPLGSKSVFLVRNPPWKYLRQKLSPIFTSGKLKRMFELMIEICQDFDNHLDSLQIDEKVGKPIEIKELYAKFMTDLIGTTAFGMKLNSLTDPNAEFRKRGREMFRSSYKRYLELMSILFIPSLRFLTNPKFFDESGTKFLRESFWDVIHHRKTTGTKRSDLIDLLIEMKKKQDEDPSDNYKLEGDDLVAQAAIFFSGGFETSSTTSSFALYEIAKNQKVQTRLRDEILTGLKKTDGKLTYELVTNLPYFDMVIQEALRMYPVLSWLDRTPDNDYTFSGTGITVKKDTPIILPMRALHMDPNFFPDPETFDPERFSEANKKSIVPCSYFPFGEGPRNCIGGRLGMIQTRLALIKVISKYEVTHCKETISPMKFDNLNVVLNAPGGIYLNFRRIPENEVMVR</sequence>